<feature type="binding site" evidence="13">
    <location>
        <position position="154"/>
    </location>
    <ligand>
        <name>Mg(2+)</name>
        <dbReference type="ChEBI" id="CHEBI:18420"/>
        <label>1</label>
    </ligand>
</feature>
<dbReference type="PRINTS" id="PR00696">
    <property type="entry name" value="RSOLVASERUVC"/>
</dbReference>
<dbReference type="PATRIC" id="fig|1609969.3.peg.2204"/>
<comment type="function">
    <text evidence="13">The RuvA-RuvB-RuvC complex processes Holliday junction (HJ) DNA during genetic recombination and DNA repair. Endonuclease that resolves HJ intermediates. Cleaves cruciform DNA by making single-stranded nicks across the HJ at symmetrical positions within the homologous arms, yielding a 5'-phosphate and a 3'-hydroxyl group; requires a central core of homology in the junction. The consensus cleavage sequence is 5'-(A/T)TT(C/G)-3'. Cleavage occurs on the 3'-side of the TT dinucleotide at the point of strand exchange. HJ branch migration catalyzed by RuvA-RuvB allows RuvC to scan DNA until it finds its consensus sequence, where it cleaves and resolves the cruciform DNA.</text>
</comment>
<evidence type="ECO:0000256" key="10">
    <source>
        <dbReference type="ARBA" id="ARBA00023172"/>
    </source>
</evidence>
<dbReference type="FunFam" id="3.30.420.10:FF:000002">
    <property type="entry name" value="Crossover junction endodeoxyribonuclease RuvC"/>
    <property type="match status" value="1"/>
</dbReference>
<dbReference type="Pfam" id="PF02075">
    <property type="entry name" value="RuvC"/>
    <property type="match status" value="1"/>
</dbReference>
<evidence type="ECO:0000256" key="1">
    <source>
        <dbReference type="ARBA" id="ARBA00009518"/>
    </source>
</evidence>
<evidence type="ECO:0000256" key="9">
    <source>
        <dbReference type="ARBA" id="ARBA00023125"/>
    </source>
</evidence>
<keyword evidence="2 13" id="KW-0963">Cytoplasm</keyword>
<protein>
    <recommendedName>
        <fullName evidence="13 14">Crossover junction endodeoxyribonuclease RuvC</fullName>
        <ecNumber evidence="13 14">3.1.21.10</ecNumber>
    </recommendedName>
    <alternativeName>
        <fullName evidence="13">Holliday junction nuclease RuvC</fullName>
    </alternativeName>
    <alternativeName>
        <fullName evidence="13">Holliday junction resolvase RuvC</fullName>
    </alternativeName>
</protein>
<comment type="cofactor">
    <cofactor evidence="13">
        <name>Mg(2+)</name>
        <dbReference type="ChEBI" id="CHEBI:18420"/>
    </cofactor>
    <text evidence="13">Binds 2 Mg(2+) ion per subunit.</text>
</comment>
<dbReference type="InterPro" id="IPR012337">
    <property type="entry name" value="RNaseH-like_sf"/>
</dbReference>
<evidence type="ECO:0000313" key="16">
    <source>
        <dbReference type="Proteomes" id="UP000033428"/>
    </source>
</evidence>
<keyword evidence="16" id="KW-1185">Reference proteome</keyword>
<dbReference type="GO" id="GO:0003677">
    <property type="term" value="F:DNA binding"/>
    <property type="evidence" value="ECO:0007669"/>
    <property type="project" value="UniProtKB-KW"/>
</dbReference>
<keyword evidence="4 13" id="KW-0479">Metal-binding</keyword>
<dbReference type="GO" id="GO:0006281">
    <property type="term" value="P:DNA repair"/>
    <property type="evidence" value="ECO:0007669"/>
    <property type="project" value="UniProtKB-UniRule"/>
</dbReference>
<dbReference type="EC" id="3.1.21.10" evidence="13 14"/>
<dbReference type="GO" id="GO:0048476">
    <property type="term" value="C:Holliday junction resolvase complex"/>
    <property type="evidence" value="ECO:0007669"/>
    <property type="project" value="UniProtKB-UniRule"/>
</dbReference>
<keyword evidence="10 13" id="KW-0233">DNA recombination</keyword>
<feature type="active site" evidence="13">
    <location>
        <position position="19"/>
    </location>
</feature>
<evidence type="ECO:0000256" key="12">
    <source>
        <dbReference type="ARBA" id="ARBA00029354"/>
    </source>
</evidence>
<dbReference type="CDD" id="cd16962">
    <property type="entry name" value="RuvC"/>
    <property type="match status" value="1"/>
</dbReference>
<evidence type="ECO:0000256" key="13">
    <source>
        <dbReference type="HAMAP-Rule" id="MF_00034"/>
    </source>
</evidence>
<proteinExistence type="inferred from homology"/>
<keyword evidence="5 13" id="KW-0255">Endonuclease</keyword>
<keyword evidence="3 13" id="KW-0540">Nuclease</keyword>
<dbReference type="GO" id="GO:0000287">
    <property type="term" value="F:magnesium ion binding"/>
    <property type="evidence" value="ECO:0007669"/>
    <property type="project" value="UniProtKB-UniRule"/>
</dbReference>
<dbReference type="GO" id="GO:0006310">
    <property type="term" value="P:DNA recombination"/>
    <property type="evidence" value="ECO:0007669"/>
    <property type="project" value="UniProtKB-UniRule"/>
</dbReference>
<accession>A0A0F0CPX7</accession>
<evidence type="ECO:0000256" key="14">
    <source>
        <dbReference type="NCBIfam" id="TIGR00228"/>
    </source>
</evidence>
<organism evidence="15 16">
    <name type="scientific">Candidatus Omnitrophus magneticus</name>
    <dbReference type="NCBI Taxonomy" id="1609969"/>
    <lineage>
        <taxon>Bacteria</taxon>
        <taxon>Pseudomonadati</taxon>
        <taxon>Candidatus Omnitrophota</taxon>
        <taxon>Candidatus Omnitrophus</taxon>
    </lineage>
</organism>
<name>A0A0F0CPX7_9BACT</name>
<evidence type="ECO:0000256" key="2">
    <source>
        <dbReference type="ARBA" id="ARBA00022490"/>
    </source>
</evidence>
<keyword evidence="6 13" id="KW-0227">DNA damage</keyword>
<comment type="similarity">
    <text evidence="1 13">Belongs to the RuvC family.</text>
</comment>
<dbReference type="SUPFAM" id="SSF53098">
    <property type="entry name" value="Ribonuclease H-like"/>
    <property type="match status" value="1"/>
</dbReference>
<dbReference type="InterPro" id="IPR036397">
    <property type="entry name" value="RNaseH_sf"/>
</dbReference>
<gene>
    <name evidence="13" type="primary">ruvC</name>
    <name evidence="15" type="ORF">OMAG_002073</name>
</gene>
<feature type="active site" evidence="13">
    <location>
        <position position="80"/>
    </location>
</feature>
<feature type="binding site" evidence="13">
    <location>
        <position position="80"/>
    </location>
    <ligand>
        <name>Mg(2+)</name>
        <dbReference type="ChEBI" id="CHEBI:18420"/>
        <label>2</label>
    </ligand>
</feature>
<sequence length="195" mass="21066">MRSPVNEGEKDFVIILGVDPGLLKTGYGVINAESRTKLKLIEAGVIRTSPSSGISARVTDIFNNLSDIIKEHHPSALVLEKIYSHYAHPATSILMGHARGVVCLAAGVNHIRLVNYAATRIKKAVTGNGRASKIQIQRTVKAILNLNTCPKYNDITDALSMAISLVYIEGVPKHVLTSAGNSPRLFEKITKGNTQ</sequence>
<feature type="binding site" evidence="13">
    <location>
        <position position="19"/>
    </location>
    <ligand>
        <name>Mg(2+)</name>
        <dbReference type="ChEBI" id="CHEBI:18420"/>
        <label>1</label>
    </ligand>
</feature>
<dbReference type="GO" id="GO:0008821">
    <property type="term" value="F:crossover junction DNA endonuclease activity"/>
    <property type="evidence" value="ECO:0007669"/>
    <property type="project" value="UniProtKB-UniRule"/>
</dbReference>
<evidence type="ECO:0000256" key="11">
    <source>
        <dbReference type="ARBA" id="ARBA00023204"/>
    </source>
</evidence>
<reference evidence="15 16" key="1">
    <citation type="submission" date="2015-02" db="EMBL/GenBank/DDBJ databases">
        <title>Single-cell genomics of uncultivated deep-branching MTB reveals a conserved set of magnetosome genes.</title>
        <authorList>
            <person name="Kolinko S."/>
            <person name="Richter M."/>
            <person name="Glockner F.O."/>
            <person name="Brachmann A."/>
            <person name="Schuler D."/>
        </authorList>
    </citation>
    <scope>NUCLEOTIDE SEQUENCE [LARGE SCALE GENOMIC DNA]</scope>
    <source>
        <strain evidence="15">SKK-01</strain>
    </source>
</reference>
<dbReference type="HAMAP" id="MF_00034">
    <property type="entry name" value="RuvC"/>
    <property type="match status" value="1"/>
</dbReference>
<evidence type="ECO:0000313" key="15">
    <source>
        <dbReference type="EMBL" id="KJJ84074.1"/>
    </source>
</evidence>
<comment type="caution">
    <text evidence="15">The sequence shown here is derived from an EMBL/GenBank/DDBJ whole genome shotgun (WGS) entry which is preliminary data.</text>
</comment>
<evidence type="ECO:0000256" key="7">
    <source>
        <dbReference type="ARBA" id="ARBA00022801"/>
    </source>
</evidence>
<dbReference type="GO" id="GO:0005737">
    <property type="term" value="C:cytoplasm"/>
    <property type="evidence" value="ECO:0007669"/>
    <property type="project" value="UniProtKB-SubCell"/>
</dbReference>
<dbReference type="Gene3D" id="3.30.420.10">
    <property type="entry name" value="Ribonuclease H-like superfamily/Ribonuclease H"/>
    <property type="match status" value="1"/>
</dbReference>
<feature type="active site" evidence="13">
    <location>
        <position position="154"/>
    </location>
</feature>
<comment type="subunit">
    <text evidence="13">Homodimer which binds Holliday junction (HJ) DNA. The HJ becomes 2-fold symmetrical on binding to RuvC with unstacked arms; it has a different conformation from HJ DNA in complex with RuvA. In the full resolvosome a probable DNA-RuvA(4)-RuvB(12)-RuvC(2) complex forms which resolves the HJ.</text>
</comment>
<keyword evidence="11 13" id="KW-0234">DNA repair</keyword>
<dbReference type="EMBL" id="JYNY01000409">
    <property type="protein sequence ID" value="KJJ84074.1"/>
    <property type="molecule type" value="Genomic_DNA"/>
</dbReference>
<dbReference type="PROSITE" id="PS01321">
    <property type="entry name" value="RUVC"/>
    <property type="match status" value="1"/>
</dbReference>
<dbReference type="PANTHER" id="PTHR30194">
    <property type="entry name" value="CROSSOVER JUNCTION ENDODEOXYRIBONUCLEASE RUVC"/>
    <property type="match status" value="1"/>
</dbReference>
<dbReference type="NCBIfam" id="TIGR00228">
    <property type="entry name" value="ruvC"/>
    <property type="match status" value="1"/>
</dbReference>
<keyword evidence="7 13" id="KW-0378">Hydrolase</keyword>
<dbReference type="AlphaFoldDB" id="A0A0F0CPX7"/>
<keyword evidence="8 13" id="KW-0460">Magnesium</keyword>
<evidence type="ECO:0000256" key="8">
    <source>
        <dbReference type="ARBA" id="ARBA00022842"/>
    </source>
</evidence>
<evidence type="ECO:0000256" key="4">
    <source>
        <dbReference type="ARBA" id="ARBA00022723"/>
    </source>
</evidence>
<dbReference type="PANTHER" id="PTHR30194:SF3">
    <property type="entry name" value="CROSSOVER JUNCTION ENDODEOXYRIBONUCLEASE RUVC"/>
    <property type="match status" value="1"/>
</dbReference>
<evidence type="ECO:0000256" key="6">
    <source>
        <dbReference type="ARBA" id="ARBA00022763"/>
    </source>
</evidence>
<comment type="catalytic activity">
    <reaction evidence="12 13">
        <text>Endonucleolytic cleavage at a junction such as a reciprocal single-stranded crossover between two homologous DNA duplexes (Holliday junction).</text>
        <dbReference type="EC" id="3.1.21.10"/>
    </reaction>
</comment>
<dbReference type="InterPro" id="IPR020563">
    <property type="entry name" value="X-over_junc_endoDNase_Mg_BS"/>
</dbReference>
<keyword evidence="9 13" id="KW-0238">DNA-binding</keyword>
<dbReference type="InterPro" id="IPR002176">
    <property type="entry name" value="X-over_junc_endoDNase_RuvC"/>
</dbReference>
<evidence type="ECO:0000256" key="3">
    <source>
        <dbReference type="ARBA" id="ARBA00022722"/>
    </source>
</evidence>
<comment type="subcellular location">
    <subcellularLocation>
        <location evidence="13">Cytoplasm</location>
    </subcellularLocation>
</comment>
<dbReference type="Proteomes" id="UP000033428">
    <property type="component" value="Unassembled WGS sequence"/>
</dbReference>
<evidence type="ECO:0000256" key="5">
    <source>
        <dbReference type="ARBA" id="ARBA00022759"/>
    </source>
</evidence>